<feature type="domain" description="Major facilitator superfamily (MFS) profile" evidence="8">
    <location>
        <begin position="58"/>
        <end position="494"/>
    </location>
</feature>
<feature type="transmembrane region" description="Helical" evidence="7">
    <location>
        <begin position="402"/>
        <end position="422"/>
    </location>
</feature>
<comment type="caution">
    <text evidence="9">The sequence shown here is derived from an EMBL/GenBank/DDBJ whole genome shotgun (WGS) entry which is preliminary data.</text>
</comment>
<feature type="transmembrane region" description="Helical" evidence="7">
    <location>
        <begin position="378"/>
        <end position="396"/>
    </location>
</feature>
<dbReference type="OrthoDB" id="2441642at2759"/>
<dbReference type="Gene3D" id="1.20.1720.10">
    <property type="entry name" value="Multidrug resistance protein D"/>
    <property type="match status" value="1"/>
</dbReference>
<evidence type="ECO:0000256" key="6">
    <source>
        <dbReference type="ARBA" id="ARBA00023180"/>
    </source>
</evidence>
<dbReference type="InterPro" id="IPR020846">
    <property type="entry name" value="MFS_dom"/>
</dbReference>
<evidence type="ECO:0000256" key="1">
    <source>
        <dbReference type="ARBA" id="ARBA00004141"/>
    </source>
</evidence>
<evidence type="ECO:0000259" key="8">
    <source>
        <dbReference type="PROSITE" id="PS50850"/>
    </source>
</evidence>
<keyword evidence="3 7" id="KW-0812">Transmembrane</keyword>
<feature type="transmembrane region" description="Helical" evidence="7">
    <location>
        <begin position="213"/>
        <end position="232"/>
    </location>
</feature>
<dbReference type="GO" id="GO:0015137">
    <property type="term" value="F:citrate transmembrane transporter activity"/>
    <property type="evidence" value="ECO:0007669"/>
    <property type="project" value="UniProtKB-ARBA"/>
</dbReference>
<name>A0A8H3IME4_9LECA</name>
<keyword evidence="2" id="KW-0813">Transport</keyword>
<evidence type="ECO:0000313" key="10">
    <source>
        <dbReference type="Proteomes" id="UP000664169"/>
    </source>
</evidence>
<feature type="transmembrane region" description="Helical" evidence="7">
    <location>
        <begin position="466"/>
        <end position="488"/>
    </location>
</feature>
<feature type="transmembrane region" description="Helical" evidence="7">
    <location>
        <begin position="124"/>
        <end position="143"/>
    </location>
</feature>
<evidence type="ECO:0000256" key="5">
    <source>
        <dbReference type="ARBA" id="ARBA00023136"/>
    </source>
</evidence>
<keyword evidence="6" id="KW-0325">Glycoprotein</keyword>
<feature type="transmembrane region" description="Helical" evidence="7">
    <location>
        <begin position="443"/>
        <end position="460"/>
    </location>
</feature>
<evidence type="ECO:0000256" key="7">
    <source>
        <dbReference type="SAM" id="Phobius"/>
    </source>
</evidence>
<keyword evidence="5 7" id="KW-0472">Membrane</keyword>
<dbReference type="GO" id="GO:0140115">
    <property type="term" value="P:export across plasma membrane"/>
    <property type="evidence" value="ECO:0007669"/>
    <property type="project" value="UniProtKB-ARBA"/>
</dbReference>
<dbReference type="EMBL" id="CAJPDQ010000021">
    <property type="protein sequence ID" value="CAF9924353.1"/>
    <property type="molecule type" value="Genomic_DNA"/>
</dbReference>
<evidence type="ECO:0000256" key="2">
    <source>
        <dbReference type="ARBA" id="ARBA00022448"/>
    </source>
</evidence>
<feature type="transmembrane region" description="Helical" evidence="7">
    <location>
        <begin position="315"/>
        <end position="338"/>
    </location>
</feature>
<keyword evidence="4 7" id="KW-1133">Transmembrane helix</keyword>
<dbReference type="Proteomes" id="UP000664169">
    <property type="component" value="Unassembled WGS sequence"/>
</dbReference>
<evidence type="ECO:0000256" key="4">
    <source>
        <dbReference type="ARBA" id="ARBA00022989"/>
    </source>
</evidence>
<keyword evidence="10" id="KW-1185">Reference proteome</keyword>
<protein>
    <recommendedName>
        <fullName evidence="8">Major facilitator superfamily (MFS) profile domain-containing protein</fullName>
    </recommendedName>
</protein>
<dbReference type="InterPro" id="IPR036259">
    <property type="entry name" value="MFS_trans_sf"/>
</dbReference>
<proteinExistence type="predicted"/>
<feature type="transmembrane region" description="Helical" evidence="7">
    <location>
        <begin position="92"/>
        <end position="112"/>
    </location>
</feature>
<dbReference type="PANTHER" id="PTHR23502">
    <property type="entry name" value="MAJOR FACILITATOR SUPERFAMILY"/>
    <property type="match status" value="1"/>
</dbReference>
<evidence type="ECO:0000313" key="9">
    <source>
        <dbReference type="EMBL" id="CAF9924353.1"/>
    </source>
</evidence>
<accession>A0A8H3IME4</accession>
<sequence length="507" mass="55463">MEDACISLARSIARQVELPRNIISPDIRRDSFSCSDDSDTESINGPFSIFSKREKIFIALVASLATLLPPLAGNIFYPVIELIATDLDVSVNQINLTITGYLVVQGLAPSFIGNLSDTHGRRPALMLAFTIFIAGCLGAAFPGSYTMLVLMRCLQSAGSSGTVAIASAMVTDIVTSSQRGEYYSYVQLGAMVGPSLGPVIGGLVSHAWGWRSIFWFLTTLATLIFILTILFLPETSRKIVGNGSISAQSWNKPIFGRVVGVHKEMPKTRFNPFEALSLFFHLENFILLIYSGIIYSTQYYFFATLPLQFQQHYGFTTVSISLVFLATGFGTMLAVILVGRLQDWNFHRHAGKRGIVILSNKQQSLDGFPIEVARLQTTFPLLFLSLASLIAYGWLLQSTSPVGPIIMAFLWAAGNAAAFNGFGNLIVDLNRDHPGTATASMNMSRNWIGAGVVAFSNPLTEGVGMGWANVIIVGYTLLLLPGVLFLYFRGHEWRRAAVERRTKSPQV</sequence>
<feature type="transmembrane region" description="Helical" evidence="7">
    <location>
        <begin position="275"/>
        <end position="295"/>
    </location>
</feature>
<dbReference type="GO" id="GO:0005886">
    <property type="term" value="C:plasma membrane"/>
    <property type="evidence" value="ECO:0007669"/>
    <property type="project" value="TreeGrafter"/>
</dbReference>
<dbReference type="AlphaFoldDB" id="A0A8H3IME4"/>
<dbReference type="Pfam" id="PF07690">
    <property type="entry name" value="MFS_1"/>
    <property type="match status" value="1"/>
</dbReference>
<dbReference type="PRINTS" id="PR01036">
    <property type="entry name" value="TCRTETB"/>
</dbReference>
<dbReference type="SUPFAM" id="SSF103473">
    <property type="entry name" value="MFS general substrate transporter"/>
    <property type="match status" value="1"/>
</dbReference>
<feature type="transmembrane region" description="Helical" evidence="7">
    <location>
        <begin position="56"/>
        <end position="80"/>
    </location>
</feature>
<evidence type="ECO:0000256" key="3">
    <source>
        <dbReference type="ARBA" id="ARBA00022692"/>
    </source>
</evidence>
<dbReference type="PANTHER" id="PTHR23502:SF51">
    <property type="entry name" value="QUINIDINE RESISTANCE PROTEIN 1-RELATED"/>
    <property type="match status" value="1"/>
</dbReference>
<dbReference type="FunFam" id="1.20.1720.10:FF:000009">
    <property type="entry name" value="MFS multidrug transporter"/>
    <property type="match status" value="1"/>
</dbReference>
<dbReference type="FunFam" id="1.20.1250.20:FF:000172">
    <property type="entry name" value="MFS multidrug resistance transporter"/>
    <property type="match status" value="1"/>
</dbReference>
<reference evidence="9" key="1">
    <citation type="submission" date="2021-03" db="EMBL/GenBank/DDBJ databases">
        <authorList>
            <person name="Tagirdzhanova G."/>
        </authorList>
    </citation>
    <scope>NUCLEOTIDE SEQUENCE</scope>
</reference>
<dbReference type="InterPro" id="IPR011701">
    <property type="entry name" value="MFS"/>
</dbReference>
<gene>
    <name evidence="9" type="ORF">GOMPHAMPRED_003602</name>
</gene>
<comment type="subcellular location">
    <subcellularLocation>
        <location evidence="1">Membrane</location>
        <topology evidence="1">Multi-pass membrane protein</topology>
    </subcellularLocation>
</comment>
<organism evidence="9 10">
    <name type="scientific">Gomphillus americanus</name>
    <dbReference type="NCBI Taxonomy" id="1940652"/>
    <lineage>
        <taxon>Eukaryota</taxon>
        <taxon>Fungi</taxon>
        <taxon>Dikarya</taxon>
        <taxon>Ascomycota</taxon>
        <taxon>Pezizomycotina</taxon>
        <taxon>Lecanoromycetes</taxon>
        <taxon>OSLEUM clade</taxon>
        <taxon>Ostropomycetidae</taxon>
        <taxon>Ostropales</taxon>
        <taxon>Graphidaceae</taxon>
        <taxon>Gomphilloideae</taxon>
        <taxon>Gomphillus</taxon>
    </lineage>
</organism>
<dbReference type="PROSITE" id="PS50850">
    <property type="entry name" value="MFS"/>
    <property type="match status" value="1"/>
</dbReference>